<gene>
    <name evidence="4" type="ORF">LCGC14_0126680</name>
</gene>
<dbReference type="Gene3D" id="3.40.50.1820">
    <property type="entry name" value="alpha/beta hydrolase"/>
    <property type="match status" value="1"/>
</dbReference>
<dbReference type="GO" id="GO:0016042">
    <property type="term" value="P:lipid catabolic process"/>
    <property type="evidence" value="ECO:0007669"/>
    <property type="project" value="UniProtKB-KW"/>
</dbReference>
<evidence type="ECO:0000313" key="4">
    <source>
        <dbReference type="EMBL" id="KKO00577.1"/>
    </source>
</evidence>
<proteinExistence type="predicted"/>
<dbReference type="SUPFAM" id="SSF53474">
    <property type="entry name" value="alpha/beta-Hydrolases"/>
    <property type="match status" value="1"/>
</dbReference>
<dbReference type="Pfam" id="PF00561">
    <property type="entry name" value="Abhydrolase_1"/>
    <property type="match status" value="1"/>
</dbReference>
<dbReference type="EMBL" id="LAZR01000040">
    <property type="protein sequence ID" value="KKO00577.1"/>
    <property type="molecule type" value="Genomic_DNA"/>
</dbReference>
<comment type="caution">
    <text evidence="4">The sequence shown here is derived from an EMBL/GenBank/DDBJ whole genome shotgun (WGS) entry which is preliminary data.</text>
</comment>
<dbReference type="InterPro" id="IPR029058">
    <property type="entry name" value="AB_hydrolase_fold"/>
</dbReference>
<keyword evidence="2" id="KW-0443">Lipid metabolism</keyword>
<feature type="domain" description="AB hydrolase-1" evidence="3">
    <location>
        <begin position="31"/>
        <end position="140"/>
    </location>
</feature>
<reference evidence="4" key="1">
    <citation type="journal article" date="2015" name="Nature">
        <title>Complex archaea that bridge the gap between prokaryotes and eukaryotes.</title>
        <authorList>
            <person name="Spang A."/>
            <person name="Saw J.H."/>
            <person name="Jorgensen S.L."/>
            <person name="Zaremba-Niedzwiedzka K."/>
            <person name="Martijn J."/>
            <person name="Lind A.E."/>
            <person name="van Eijk R."/>
            <person name="Schleper C."/>
            <person name="Guy L."/>
            <person name="Ettema T.J."/>
        </authorList>
    </citation>
    <scope>NUCLEOTIDE SEQUENCE</scope>
</reference>
<sequence length="300" mass="33282">MPDILASSQQLPVQDDLSLHVRRFRAEAGGPAVLMVHGLVEDGRIFYSHSGKGLAPYLAEAGYDVFVVDLRGHGESVPALMPGMQVTQHQIITEDLPALFALMEQEHPGERFYGFSHSWGGVLLACALIRHPEWIERVAGLVHFGCKRVIHQRSLRKRIMIDLLWNRAAPLVGRAKGLIPARSLGIGSMDISCALHRDNVVWMGSSEWRDLEDGFDYALALDALAWPAGMYLAGGNDPYLGHFEDVKAFAQELGEHDAQMVLLKKGTGCSRNYGHIDLLTHPQAVVDHFPMVLSWLEQHV</sequence>
<evidence type="ECO:0000259" key="3">
    <source>
        <dbReference type="Pfam" id="PF00561"/>
    </source>
</evidence>
<organism evidence="4">
    <name type="scientific">marine sediment metagenome</name>
    <dbReference type="NCBI Taxonomy" id="412755"/>
    <lineage>
        <taxon>unclassified sequences</taxon>
        <taxon>metagenomes</taxon>
        <taxon>ecological metagenomes</taxon>
    </lineage>
</organism>
<dbReference type="InterPro" id="IPR000073">
    <property type="entry name" value="AB_hydrolase_1"/>
</dbReference>
<dbReference type="PANTHER" id="PTHR11005">
    <property type="entry name" value="LYSOSOMAL ACID LIPASE-RELATED"/>
    <property type="match status" value="1"/>
</dbReference>
<evidence type="ECO:0000256" key="2">
    <source>
        <dbReference type="ARBA" id="ARBA00023098"/>
    </source>
</evidence>
<name>A0A0F9XMF4_9ZZZZ</name>
<keyword evidence="1" id="KW-0442">Lipid degradation</keyword>
<accession>A0A0F9XMF4</accession>
<protein>
    <recommendedName>
        <fullName evidence="3">AB hydrolase-1 domain-containing protein</fullName>
    </recommendedName>
</protein>
<evidence type="ECO:0000256" key="1">
    <source>
        <dbReference type="ARBA" id="ARBA00022963"/>
    </source>
</evidence>
<dbReference type="AlphaFoldDB" id="A0A0F9XMF4"/>